<dbReference type="PROSITE" id="PS51186">
    <property type="entry name" value="GNAT"/>
    <property type="match status" value="1"/>
</dbReference>
<dbReference type="RefSeq" id="WP_344504672.1">
    <property type="nucleotide sequence ID" value="NZ_BAAAQD010000010.1"/>
</dbReference>
<dbReference type="Proteomes" id="UP001501470">
    <property type="component" value="Unassembled WGS sequence"/>
</dbReference>
<gene>
    <name evidence="2" type="ORF">GCM10009827_051700</name>
</gene>
<proteinExistence type="predicted"/>
<dbReference type="EMBL" id="BAAAQD010000010">
    <property type="protein sequence ID" value="GAA1528176.1"/>
    <property type="molecule type" value="Genomic_DNA"/>
</dbReference>
<organism evidence="2 3">
    <name type="scientific">Dactylosporangium maewongense</name>
    <dbReference type="NCBI Taxonomy" id="634393"/>
    <lineage>
        <taxon>Bacteria</taxon>
        <taxon>Bacillati</taxon>
        <taxon>Actinomycetota</taxon>
        <taxon>Actinomycetes</taxon>
        <taxon>Micromonosporales</taxon>
        <taxon>Micromonosporaceae</taxon>
        <taxon>Dactylosporangium</taxon>
    </lineage>
</organism>
<dbReference type="InterPro" id="IPR000182">
    <property type="entry name" value="GNAT_dom"/>
</dbReference>
<evidence type="ECO:0000313" key="3">
    <source>
        <dbReference type="Proteomes" id="UP001501470"/>
    </source>
</evidence>
<name>A0ABN2AX25_9ACTN</name>
<dbReference type="InterPro" id="IPR016181">
    <property type="entry name" value="Acyl_CoA_acyltransferase"/>
</dbReference>
<feature type="domain" description="N-acetyltransferase" evidence="1">
    <location>
        <begin position="164"/>
        <end position="324"/>
    </location>
</feature>
<accession>A0ABN2AX25</accession>
<sequence length="324" mass="34629">MIRAATPDDIDRVAAVVVDEPVGWISAERFRADLAARMYRPEWTWIAERDGHFIARALWWGRAGDTHPVALDCLSVDPSVPDRAALAAALLRAGMSALGAPVAPQFTVSVAAGWRDDPATAAAVGWRRDAAIAAGLTDEVERLRFEWTPGPVASGVAGRERDRLVFQEASDEEFLHAFRLVASGSLDVQTRRSVAADGIDAAARAEMDFYLGCPGDRSWWRIVTTGDGALVGLAVPSATPYHRNVGYLGVVPEMRGHGYVDDILGEITRIHAADGAQVITATTDATNAPMAAAFVRAGYRTTEIRVVYSAPVAGEALGLQPSTP</sequence>
<reference evidence="2 3" key="1">
    <citation type="journal article" date="2019" name="Int. J. Syst. Evol. Microbiol.">
        <title>The Global Catalogue of Microorganisms (GCM) 10K type strain sequencing project: providing services to taxonomists for standard genome sequencing and annotation.</title>
        <authorList>
            <consortium name="The Broad Institute Genomics Platform"/>
            <consortium name="The Broad Institute Genome Sequencing Center for Infectious Disease"/>
            <person name="Wu L."/>
            <person name="Ma J."/>
        </authorList>
    </citation>
    <scope>NUCLEOTIDE SEQUENCE [LARGE SCALE GENOMIC DNA]</scope>
    <source>
        <strain evidence="2 3">JCM 15933</strain>
    </source>
</reference>
<protein>
    <submittedName>
        <fullName evidence="2">GNAT family N-acetyltransferase</fullName>
    </submittedName>
</protein>
<evidence type="ECO:0000259" key="1">
    <source>
        <dbReference type="PROSITE" id="PS51186"/>
    </source>
</evidence>
<evidence type="ECO:0000313" key="2">
    <source>
        <dbReference type="EMBL" id="GAA1528176.1"/>
    </source>
</evidence>
<dbReference type="SUPFAM" id="SSF55729">
    <property type="entry name" value="Acyl-CoA N-acyltransferases (Nat)"/>
    <property type="match status" value="2"/>
</dbReference>
<keyword evidence="3" id="KW-1185">Reference proteome</keyword>
<comment type="caution">
    <text evidence="2">The sequence shown here is derived from an EMBL/GenBank/DDBJ whole genome shotgun (WGS) entry which is preliminary data.</text>
</comment>
<dbReference type="Gene3D" id="3.40.630.30">
    <property type="match status" value="1"/>
</dbReference>